<dbReference type="VEuPathDB" id="FungiDB:PC110_g15300"/>
<keyword evidence="1" id="KW-0812">Transmembrane</keyword>
<protein>
    <submittedName>
        <fullName evidence="2">Uncharacterized protein</fullName>
    </submittedName>
</protein>
<organism evidence="2 3">
    <name type="scientific">Phytophthora cactorum</name>
    <dbReference type="NCBI Taxonomy" id="29920"/>
    <lineage>
        <taxon>Eukaryota</taxon>
        <taxon>Sar</taxon>
        <taxon>Stramenopiles</taxon>
        <taxon>Oomycota</taxon>
        <taxon>Peronosporomycetes</taxon>
        <taxon>Peronosporales</taxon>
        <taxon>Peronosporaceae</taxon>
        <taxon>Phytophthora</taxon>
    </lineage>
</organism>
<dbReference type="Proteomes" id="UP000688947">
    <property type="component" value="Unassembled WGS sequence"/>
</dbReference>
<feature type="transmembrane region" description="Helical" evidence="1">
    <location>
        <begin position="117"/>
        <end position="139"/>
    </location>
</feature>
<evidence type="ECO:0000313" key="2">
    <source>
        <dbReference type="EMBL" id="KAG6953747.1"/>
    </source>
</evidence>
<name>A0A8T1U676_9STRA</name>
<proteinExistence type="predicted"/>
<feature type="transmembrane region" description="Helical" evidence="1">
    <location>
        <begin position="82"/>
        <end position="105"/>
    </location>
</feature>
<dbReference type="OrthoDB" id="127375at2759"/>
<reference evidence="2" key="1">
    <citation type="submission" date="2021-01" db="EMBL/GenBank/DDBJ databases">
        <title>Phytophthora aleatoria, a newly-described species from Pinus radiata is distinct from Phytophthora cactorum isolates based on comparative genomics.</title>
        <authorList>
            <person name="Mcdougal R."/>
            <person name="Panda P."/>
            <person name="Williams N."/>
            <person name="Studholme D.J."/>
        </authorList>
    </citation>
    <scope>NUCLEOTIDE SEQUENCE</scope>
    <source>
        <strain evidence="2">NZFS 3830</strain>
    </source>
</reference>
<gene>
    <name evidence="2" type="ORF">JG687_00012222</name>
</gene>
<sequence>MILRDLWSKICHAWYTLQLTHCGGKYSIERALALADFTRTTSFARVLFLILAPPLITITLVVCQESIPLQDPREGWKANFGFWPRVGVLGAFVGSAAVHISCPWLGLPPPSSRQQIACCACLGSALIVVGMATSALWVFPVPFFMFSVLLPVSCLFLPLLYVVCLIGMMSLAYPAFQVLFNKANHTINEVPVLLLLPAFKIATKRLYALLASQKWDMVPEQIVFTVDFFDALYLATCMPSVSTTSLAVILVVDIAQTGIDLLELHQRTQSILARLRTAGNIRGDCSLLSAVRLLCCNPEILRNQEIDVRSCIPHQLSHDDRKLLEKIERDCRANKLVQRSTSTTSTPPQSLTLVAIPGRVGSPIAVHPHPGPSLITNSSEVDIFACESVKDLSIVDILQEALEVLFTAECLILTECLEIIVPVLYGTFIFAMTFLPSAQYHTEMVDVSRENVASMMSSVFVYAMLEFLSFIVLAGIMKRNCGLDAFYHLAFVVQTQKQFMLSKLMLWMMITLTFRVTHFGTF</sequence>
<comment type="caution">
    <text evidence="2">The sequence shown here is derived from an EMBL/GenBank/DDBJ whole genome shotgun (WGS) entry which is preliminary data.</text>
</comment>
<keyword evidence="1" id="KW-1133">Transmembrane helix</keyword>
<dbReference type="EMBL" id="JAENGZ010000802">
    <property type="protein sequence ID" value="KAG6953747.1"/>
    <property type="molecule type" value="Genomic_DNA"/>
</dbReference>
<keyword evidence="1" id="KW-0472">Membrane</keyword>
<feature type="transmembrane region" description="Helical" evidence="1">
    <location>
        <begin position="43"/>
        <end position="62"/>
    </location>
</feature>
<evidence type="ECO:0000313" key="3">
    <source>
        <dbReference type="Proteomes" id="UP000688947"/>
    </source>
</evidence>
<dbReference type="AlphaFoldDB" id="A0A8T1U676"/>
<feature type="transmembrane region" description="Helical" evidence="1">
    <location>
        <begin position="416"/>
        <end position="435"/>
    </location>
</feature>
<feature type="transmembrane region" description="Helical" evidence="1">
    <location>
        <begin position="159"/>
        <end position="180"/>
    </location>
</feature>
<feature type="transmembrane region" description="Helical" evidence="1">
    <location>
        <begin position="455"/>
        <end position="476"/>
    </location>
</feature>
<evidence type="ECO:0000256" key="1">
    <source>
        <dbReference type="SAM" id="Phobius"/>
    </source>
</evidence>
<accession>A0A8T1U676</accession>